<dbReference type="EC" id="2.5.1.145" evidence="7"/>
<evidence type="ECO:0000256" key="3">
    <source>
        <dbReference type="ARBA" id="ARBA00022679"/>
    </source>
</evidence>
<comment type="pathway">
    <text evidence="7">Protein modification; lipoprotein biosynthesis (diacylglyceryl transfer).</text>
</comment>
<dbReference type="Pfam" id="PF01790">
    <property type="entry name" value="LGT"/>
    <property type="match status" value="1"/>
</dbReference>
<comment type="caution">
    <text evidence="8">The sequence shown here is derived from an EMBL/GenBank/DDBJ whole genome shotgun (WGS) entry which is preliminary data.</text>
</comment>
<feature type="transmembrane region" description="Helical" evidence="7">
    <location>
        <begin position="105"/>
        <end position="122"/>
    </location>
</feature>
<feature type="transmembrane region" description="Helical" evidence="7">
    <location>
        <begin position="23"/>
        <end position="41"/>
    </location>
</feature>
<dbReference type="GO" id="GO:0016740">
    <property type="term" value="F:transferase activity"/>
    <property type="evidence" value="ECO:0007669"/>
    <property type="project" value="UniProtKB-KW"/>
</dbReference>
<name>A0ABU1DGV3_9HYPH</name>
<feature type="transmembrane region" description="Helical" evidence="7">
    <location>
        <begin position="239"/>
        <end position="266"/>
    </location>
</feature>
<dbReference type="InterPro" id="IPR001640">
    <property type="entry name" value="Lgt"/>
</dbReference>
<keyword evidence="9" id="KW-1185">Reference proteome</keyword>
<evidence type="ECO:0000256" key="1">
    <source>
        <dbReference type="ARBA" id="ARBA00007150"/>
    </source>
</evidence>
<dbReference type="Proteomes" id="UP001181622">
    <property type="component" value="Unassembled WGS sequence"/>
</dbReference>
<comment type="similarity">
    <text evidence="1 7">Belongs to the Lgt family.</text>
</comment>
<keyword evidence="6 7" id="KW-0472">Membrane</keyword>
<feature type="transmembrane region" description="Helical" evidence="7">
    <location>
        <begin position="210"/>
        <end position="227"/>
    </location>
</feature>
<gene>
    <name evidence="7" type="primary">lgt</name>
    <name evidence="8" type="ORF">IHQ68_12050</name>
</gene>
<protein>
    <recommendedName>
        <fullName evidence="7">Phosphatidylglycerol--prolipoprotein diacylglyceryl transferase</fullName>
        <ecNumber evidence="7">2.5.1.145</ecNumber>
    </recommendedName>
</protein>
<keyword evidence="4 7" id="KW-0812">Transmembrane</keyword>
<organism evidence="8 9">
    <name type="scientific">Chelatococcus sambhunathii</name>
    <dbReference type="NCBI Taxonomy" id="363953"/>
    <lineage>
        <taxon>Bacteria</taxon>
        <taxon>Pseudomonadati</taxon>
        <taxon>Pseudomonadota</taxon>
        <taxon>Alphaproteobacteria</taxon>
        <taxon>Hyphomicrobiales</taxon>
        <taxon>Chelatococcaceae</taxon>
        <taxon>Chelatococcus</taxon>
    </lineage>
</organism>
<dbReference type="PANTHER" id="PTHR30589">
    <property type="entry name" value="PROLIPOPROTEIN DIACYLGLYCERYL TRANSFERASE"/>
    <property type="match status" value="1"/>
</dbReference>
<dbReference type="EMBL" id="JADBEO010000024">
    <property type="protein sequence ID" value="MDR4307349.1"/>
    <property type="molecule type" value="Genomic_DNA"/>
</dbReference>
<evidence type="ECO:0000256" key="4">
    <source>
        <dbReference type="ARBA" id="ARBA00022692"/>
    </source>
</evidence>
<evidence type="ECO:0000313" key="9">
    <source>
        <dbReference type="Proteomes" id="UP001181622"/>
    </source>
</evidence>
<keyword evidence="5 7" id="KW-1133">Transmembrane helix</keyword>
<comment type="catalytic activity">
    <reaction evidence="7">
        <text>L-cysteinyl-[prolipoprotein] + a 1,2-diacyl-sn-glycero-3-phospho-(1'-sn-glycerol) = an S-1,2-diacyl-sn-glyceryl-L-cysteinyl-[prolipoprotein] + sn-glycerol 1-phosphate + H(+)</text>
        <dbReference type="Rhea" id="RHEA:56712"/>
        <dbReference type="Rhea" id="RHEA-COMP:14679"/>
        <dbReference type="Rhea" id="RHEA-COMP:14680"/>
        <dbReference type="ChEBI" id="CHEBI:15378"/>
        <dbReference type="ChEBI" id="CHEBI:29950"/>
        <dbReference type="ChEBI" id="CHEBI:57685"/>
        <dbReference type="ChEBI" id="CHEBI:64716"/>
        <dbReference type="ChEBI" id="CHEBI:140658"/>
        <dbReference type="EC" id="2.5.1.145"/>
    </reaction>
</comment>
<evidence type="ECO:0000256" key="5">
    <source>
        <dbReference type="ARBA" id="ARBA00022989"/>
    </source>
</evidence>
<keyword evidence="2 7" id="KW-1003">Cell membrane</keyword>
<dbReference type="NCBIfam" id="TIGR00544">
    <property type="entry name" value="lgt"/>
    <property type="match status" value="1"/>
</dbReference>
<evidence type="ECO:0000256" key="7">
    <source>
        <dbReference type="HAMAP-Rule" id="MF_01147"/>
    </source>
</evidence>
<dbReference type="RefSeq" id="WP_309392129.1">
    <property type="nucleotide sequence ID" value="NZ_JADBEO010000024.1"/>
</dbReference>
<evidence type="ECO:0000256" key="2">
    <source>
        <dbReference type="ARBA" id="ARBA00022475"/>
    </source>
</evidence>
<reference evidence="8" key="1">
    <citation type="submission" date="2020-10" db="EMBL/GenBank/DDBJ databases">
        <authorList>
            <person name="Abbas A."/>
            <person name="Razzaq R."/>
            <person name="Waqas M."/>
            <person name="Abbas N."/>
            <person name="Nielsen T.K."/>
            <person name="Hansen L.H."/>
            <person name="Hussain S."/>
            <person name="Shahid M."/>
        </authorList>
    </citation>
    <scope>NUCLEOTIDE SEQUENCE</scope>
    <source>
        <strain evidence="8">S14</strain>
    </source>
</reference>
<comment type="subcellular location">
    <subcellularLocation>
        <location evidence="7">Cell membrane</location>
        <topology evidence="7">Multi-pass membrane protein</topology>
    </subcellularLocation>
</comment>
<sequence>MLELAAIAFPQIPTGIPIGPVEIRFYALAYVAGLLFGWWLAKRICGKDELWGATRHPEPIAVDDLIVYIAFGIILGGRLGYVLFYDLPAYLDAPLEALKLWHGGMSFHGGLIGATLGVFLFARARRLPTLPILDLGAAVAPIGLFFGRVANFINGELFGRVTDIPWAMIFPHGGPEPRHPSQLYQAALEGVALFVLVQLLVRGGALKRPGLVAGLFAVGYGIARVIGEMFRQPDPQLGFLAGGLTMGMLLSVPMIALGLALAGLALKRRPAEA</sequence>
<accession>A0ABU1DGV3</accession>
<evidence type="ECO:0000256" key="6">
    <source>
        <dbReference type="ARBA" id="ARBA00023136"/>
    </source>
</evidence>
<feature type="binding site" evidence="7">
    <location>
        <position position="148"/>
    </location>
    <ligand>
        <name>a 1,2-diacyl-sn-glycero-3-phospho-(1'-sn-glycerol)</name>
        <dbReference type="ChEBI" id="CHEBI:64716"/>
    </ligand>
</feature>
<dbReference type="PANTHER" id="PTHR30589:SF0">
    <property type="entry name" value="PHOSPHATIDYLGLYCEROL--PROLIPOPROTEIN DIACYLGLYCERYL TRANSFERASE"/>
    <property type="match status" value="1"/>
</dbReference>
<keyword evidence="3 7" id="KW-0808">Transferase</keyword>
<dbReference type="PROSITE" id="PS01311">
    <property type="entry name" value="LGT"/>
    <property type="match status" value="1"/>
</dbReference>
<proteinExistence type="inferred from homology"/>
<feature type="transmembrane region" description="Helical" evidence="7">
    <location>
        <begin position="129"/>
        <end position="150"/>
    </location>
</feature>
<feature type="transmembrane region" description="Helical" evidence="7">
    <location>
        <begin position="183"/>
        <end position="201"/>
    </location>
</feature>
<comment type="function">
    <text evidence="7">Catalyzes the transfer of the diacylglyceryl group from phosphatidylglycerol to the sulfhydryl group of the N-terminal cysteine of a prolipoprotein, the first step in the formation of mature lipoproteins.</text>
</comment>
<dbReference type="HAMAP" id="MF_01147">
    <property type="entry name" value="Lgt"/>
    <property type="match status" value="1"/>
</dbReference>
<feature type="transmembrane region" description="Helical" evidence="7">
    <location>
        <begin position="65"/>
        <end position="85"/>
    </location>
</feature>
<evidence type="ECO:0000313" key="8">
    <source>
        <dbReference type="EMBL" id="MDR4307349.1"/>
    </source>
</evidence>